<reference evidence="2 3" key="1">
    <citation type="submission" date="2019-09" db="EMBL/GenBank/DDBJ databases">
        <title>Bacillus ochoae sp. nov., Paenibacillus whitsoniae sp. nov., Paenibacillus spiritus sp. nov. Isolated from the Mars Exploration Rover during spacecraft assembly.</title>
        <authorList>
            <person name="Seuylemezian A."/>
            <person name="Vaishampayan P."/>
        </authorList>
    </citation>
    <scope>NUCLEOTIDE SEQUENCE [LARGE SCALE GENOMIC DNA]</scope>
    <source>
        <strain evidence="2 3">MER_111</strain>
    </source>
</reference>
<dbReference type="NCBIfam" id="TIGR01863">
    <property type="entry name" value="cas_Csd1"/>
    <property type="match status" value="1"/>
</dbReference>
<dbReference type="EMBL" id="VYKK01000012">
    <property type="protein sequence ID" value="KAA9004893.1"/>
    <property type="molecule type" value="Genomic_DNA"/>
</dbReference>
<dbReference type="InterPro" id="IPR010144">
    <property type="entry name" value="CRISPR-assoc_prot_Csd1-typ"/>
</dbReference>
<comment type="caution">
    <text evidence="2">The sequence shown here is derived from an EMBL/GenBank/DDBJ whole genome shotgun (WGS) entry which is preliminary data.</text>
</comment>
<feature type="compositionally biased region" description="Basic and acidic residues" evidence="1">
    <location>
        <begin position="618"/>
        <end position="630"/>
    </location>
</feature>
<dbReference type="Proteomes" id="UP000367750">
    <property type="component" value="Unassembled WGS sequence"/>
</dbReference>
<dbReference type="OrthoDB" id="5389988at2"/>
<dbReference type="Pfam" id="PF09709">
    <property type="entry name" value="Cas_Csd1"/>
    <property type="match status" value="1"/>
</dbReference>
<evidence type="ECO:0000256" key="1">
    <source>
        <dbReference type="SAM" id="MobiDB-lite"/>
    </source>
</evidence>
<evidence type="ECO:0000313" key="3">
    <source>
        <dbReference type="Proteomes" id="UP000367750"/>
    </source>
</evidence>
<gene>
    <name evidence="2" type="primary">cas8c</name>
    <name evidence="2" type="ORF">F4V43_09700</name>
</gene>
<protein>
    <submittedName>
        <fullName evidence="2">Type I-C CRISPR-associated protein Cas8c/Csd1</fullName>
    </submittedName>
</protein>
<organism evidence="2 3">
    <name type="scientific">Paenibacillus spiritus</name>
    <dbReference type="NCBI Taxonomy" id="2496557"/>
    <lineage>
        <taxon>Bacteria</taxon>
        <taxon>Bacillati</taxon>
        <taxon>Bacillota</taxon>
        <taxon>Bacilli</taxon>
        <taxon>Bacillales</taxon>
        <taxon>Paenibacillaceae</taxon>
        <taxon>Paenibacillus</taxon>
    </lineage>
</organism>
<evidence type="ECO:0000313" key="2">
    <source>
        <dbReference type="EMBL" id="KAA9004893.1"/>
    </source>
</evidence>
<keyword evidence="3" id="KW-1185">Reference proteome</keyword>
<dbReference type="CDD" id="cd09757">
    <property type="entry name" value="Cas8c_I-C"/>
    <property type="match status" value="1"/>
</dbReference>
<dbReference type="AlphaFoldDB" id="A0A5J5GAG4"/>
<accession>A0A5J5GAG4</accession>
<dbReference type="RefSeq" id="WP_150458044.1">
    <property type="nucleotide sequence ID" value="NZ_VYKK01000012.1"/>
</dbReference>
<name>A0A5J5GAG4_9BACL</name>
<proteinExistence type="predicted"/>
<sequence>MTWMAQLLKTYEANQGQVGIFEKKRNDREYALIPVAHTTQSAHITVVLDMDGHWLTAQVVDKADSNTIIPCTEASSSRTSAPVPHPLFDKLMYVAGDYIRYCGDVKGTPYADYMKQLGEWCGSSYAHPKVKSVYTYLAKGTLITDLIRAGILWADKQGQLLAKWSSEMETAHGEKPEIFKVIASDQSAAFVRFAVQAPGEPETRLWRDPSVQQSFIDYSQSRLGSSDLCFVTGKVLPYADKHTSRIRNSGDKTKLISANDTAGFTYRGRFKNSREAASISYEASQKAHNALKWLIERQGFTMDGKVFLIWGTEKLEVPDPYAGSFTLFDEEDLEADGGDGTHQAYADMIRKGLAGYRYDSDYKSNVIILILDAATPGRLSIVYYRDMNKELFLDRIQRWHETCSWEHRYYQEAEKTYGTYIGAPATKDIAYAAYGSRASDKLVKSLLERMLPCIVDERPVPLDLVRSVVQRASHPVGMENWEWERTLSIACALVRKHEKEEYEVALDTKNEDRSYLFGRLLAIADVLERRALGDEKRATNALRYMNAFARHPGRTWSIIQSNLQPYQARMGVRDLIVNHCNHELDIVMDRLRPEDYNDSPLSGLYLLGFSSQRRDLYTSKKDAADHKTDSIQEEENE</sequence>
<feature type="region of interest" description="Disordered" evidence="1">
    <location>
        <begin position="618"/>
        <end position="637"/>
    </location>
</feature>